<gene>
    <name evidence="2" type="ORF">AVDCRST_MAG73-3420</name>
</gene>
<feature type="compositionally biased region" description="Basic residues" evidence="1">
    <location>
        <begin position="78"/>
        <end position="87"/>
    </location>
</feature>
<reference evidence="2" key="1">
    <citation type="submission" date="2020-02" db="EMBL/GenBank/DDBJ databases">
        <authorList>
            <person name="Meier V. D."/>
        </authorList>
    </citation>
    <scope>NUCLEOTIDE SEQUENCE</scope>
    <source>
        <strain evidence="2">AVDCRST_MAG73</strain>
    </source>
</reference>
<accession>A0A6J4UT89</accession>
<feature type="compositionally biased region" description="Basic and acidic residues" evidence="1">
    <location>
        <begin position="11"/>
        <end position="32"/>
    </location>
</feature>
<evidence type="ECO:0000256" key="1">
    <source>
        <dbReference type="SAM" id="MobiDB-lite"/>
    </source>
</evidence>
<feature type="compositionally biased region" description="Basic residues" evidence="1">
    <location>
        <begin position="216"/>
        <end position="229"/>
    </location>
</feature>
<protein>
    <submittedName>
        <fullName evidence="2">Suppressor of sigma54-dependent transcription, PspA-like</fullName>
    </submittedName>
</protein>
<dbReference type="EMBL" id="CADCWE010000225">
    <property type="protein sequence ID" value="CAA9557463.1"/>
    <property type="molecule type" value="Genomic_DNA"/>
</dbReference>
<feature type="non-terminal residue" evidence="2">
    <location>
        <position position="258"/>
    </location>
</feature>
<feature type="compositionally biased region" description="Basic residues" evidence="1">
    <location>
        <begin position="191"/>
        <end position="208"/>
    </location>
</feature>
<feature type="non-terminal residue" evidence="2">
    <location>
        <position position="1"/>
    </location>
</feature>
<organism evidence="2">
    <name type="scientific">uncultured Thermomicrobiales bacterium</name>
    <dbReference type="NCBI Taxonomy" id="1645740"/>
    <lineage>
        <taxon>Bacteria</taxon>
        <taxon>Pseudomonadati</taxon>
        <taxon>Thermomicrobiota</taxon>
        <taxon>Thermomicrobia</taxon>
        <taxon>Thermomicrobiales</taxon>
        <taxon>environmental samples</taxon>
    </lineage>
</organism>
<feature type="region of interest" description="Disordered" evidence="1">
    <location>
        <begin position="1"/>
        <end position="258"/>
    </location>
</feature>
<sequence>GHHGPAIAPDPRQRQRDDRQGRRPGEDARPDPAGHAVQHHHRPRPGGGDDRPGKGTRGGSQRDARTRRRVGSKGPAGRGRRQGRPRARGATAQARQRGERQGLRATVPGPVAGRRQAKDPTPAARSQVPDDAEPKGRPDRPPTACQGPGPGRPNAVHLLADGPVRRTGSDGAQDPQRRIAGGGDAGDGRRVLRRPVPRTRRRPRHRGRAGGPQGRRIGRTGARQRRRRPRRDDGCRRRPVGRRRDHGIERGHARRGPL</sequence>
<name>A0A6J4UT89_9BACT</name>
<evidence type="ECO:0000313" key="2">
    <source>
        <dbReference type="EMBL" id="CAA9557463.1"/>
    </source>
</evidence>
<dbReference type="AlphaFoldDB" id="A0A6J4UT89"/>
<proteinExistence type="predicted"/>